<evidence type="ECO:0000313" key="2">
    <source>
        <dbReference type="Proteomes" id="UP001527925"/>
    </source>
</evidence>
<name>A0ABR4NIQ9_9FUNG</name>
<gene>
    <name evidence="1" type="ORF">HK105_200993</name>
</gene>
<dbReference type="Gene3D" id="1.25.40.20">
    <property type="entry name" value="Ankyrin repeat-containing domain"/>
    <property type="match status" value="2"/>
</dbReference>
<dbReference type="Proteomes" id="UP001527925">
    <property type="component" value="Unassembled WGS sequence"/>
</dbReference>
<dbReference type="InterPro" id="IPR036770">
    <property type="entry name" value="Ankyrin_rpt-contain_sf"/>
</dbReference>
<keyword evidence="2" id="KW-1185">Reference proteome</keyword>
<proteinExistence type="predicted"/>
<sequence length="443" mass="48731">MGSVQSRAAPTSVLPWGCSLWDRLPKDVRQRILAVSDLVLETGWRSGLCSLPPVDRWSQAFFAIRSRAVFHHVAEAGLAHPVVLQRVAIRNQWVDLIDYATPNETALAAAWEGCIGVLEKLVAAWAVGIPASLLADYAAAGGHLATVQWLFARFPAEQWSFDDIHGSAARSGNIRLVAWLRSSCPDSWSDIALVEAASKGHGDIVRLLASHGYDPFPEIAARVAAEHGHMDVLEFLCQEYPRHVARMGSQDLGNVRLVPALQFLHAHGIISRPRRLLTSFVRSGNVDCARWVHETFGTPLEQSLLVAACMRNRAGMVRWLLQHSRMDVSAKAVSVATERGAVDVLVVLIEHDPGLARAISARAAELNDRHLVEWMHVRHPGSVTQHTIDTAARYGSSAVIEYIVSSLPDAEWGSFQSQTLAKADRRSDPLDFRDFSLTRLALS</sequence>
<dbReference type="SUPFAM" id="SSF48403">
    <property type="entry name" value="Ankyrin repeat"/>
    <property type="match status" value="1"/>
</dbReference>
<organism evidence="1 2">
    <name type="scientific">Polyrhizophydium stewartii</name>
    <dbReference type="NCBI Taxonomy" id="2732419"/>
    <lineage>
        <taxon>Eukaryota</taxon>
        <taxon>Fungi</taxon>
        <taxon>Fungi incertae sedis</taxon>
        <taxon>Chytridiomycota</taxon>
        <taxon>Chytridiomycota incertae sedis</taxon>
        <taxon>Chytridiomycetes</taxon>
        <taxon>Rhizophydiales</taxon>
        <taxon>Rhizophydiales incertae sedis</taxon>
        <taxon>Polyrhizophydium</taxon>
    </lineage>
</organism>
<accession>A0ABR4NIQ9</accession>
<comment type="caution">
    <text evidence="1">The sequence shown here is derived from an EMBL/GenBank/DDBJ whole genome shotgun (WGS) entry which is preliminary data.</text>
</comment>
<dbReference type="PANTHER" id="PTHR46586:SF3">
    <property type="entry name" value="ANKYRIN REPEAT-CONTAINING PROTEIN"/>
    <property type="match status" value="1"/>
</dbReference>
<evidence type="ECO:0008006" key="3">
    <source>
        <dbReference type="Google" id="ProtNLM"/>
    </source>
</evidence>
<dbReference type="PANTHER" id="PTHR46586">
    <property type="entry name" value="ANKYRIN REPEAT-CONTAINING PROTEIN"/>
    <property type="match status" value="1"/>
</dbReference>
<dbReference type="EMBL" id="JADGIZ020000003">
    <property type="protein sequence ID" value="KAL2919350.1"/>
    <property type="molecule type" value="Genomic_DNA"/>
</dbReference>
<dbReference type="InterPro" id="IPR052050">
    <property type="entry name" value="SecEffector_AnkRepeat"/>
</dbReference>
<evidence type="ECO:0000313" key="1">
    <source>
        <dbReference type="EMBL" id="KAL2919350.1"/>
    </source>
</evidence>
<protein>
    <recommendedName>
        <fullName evidence="3">Ankyrin repeat protein</fullName>
    </recommendedName>
</protein>
<reference evidence="1 2" key="1">
    <citation type="submission" date="2023-09" db="EMBL/GenBank/DDBJ databases">
        <title>Pangenome analysis of Batrachochytrium dendrobatidis and related Chytrids.</title>
        <authorList>
            <person name="Yacoub M.N."/>
            <person name="Stajich J.E."/>
            <person name="James T.Y."/>
        </authorList>
    </citation>
    <scope>NUCLEOTIDE SEQUENCE [LARGE SCALE GENOMIC DNA]</scope>
    <source>
        <strain evidence="1 2">JEL0888</strain>
    </source>
</reference>